<evidence type="ECO:0000256" key="1">
    <source>
        <dbReference type="SAM" id="MobiDB-lite"/>
    </source>
</evidence>
<gene>
    <name evidence="2" type="ORF">FHX37_4635</name>
</gene>
<protein>
    <submittedName>
        <fullName evidence="2">Uncharacterized protein</fullName>
    </submittedName>
</protein>
<dbReference type="AlphaFoldDB" id="A0A543N2P1"/>
<dbReference type="Proteomes" id="UP000317422">
    <property type="component" value="Unassembled WGS sequence"/>
</dbReference>
<reference evidence="2 3" key="1">
    <citation type="submission" date="2019-06" db="EMBL/GenBank/DDBJ databases">
        <title>Sequencing the genomes of 1000 actinobacteria strains.</title>
        <authorList>
            <person name="Klenk H.-P."/>
        </authorList>
    </citation>
    <scope>NUCLEOTIDE SEQUENCE [LARGE SCALE GENOMIC DNA]</scope>
    <source>
        <strain evidence="2 3">DSM 45015</strain>
    </source>
</reference>
<dbReference type="RefSeq" id="WP_170181687.1">
    <property type="nucleotide sequence ID" value="NZ_VFQC01000004.1"/>
</dbReference>
<dbReference type="EMBL" id="VFQC01000004">
    <property type="protein sequence ID" value="TQN26097.1"/>
    <property type="molecule type" value="Genomic_DNA"/>
</dbReference>
<evidence type="ECO:0000313" key="3">
    <source>
        <dbReference type="Proteomes" id="UP000317422"/>
    </source>
</evidence>
<name>A0A543N2P1_9ACTN</name>
<proteinExistence type="predicted"/>
<comment type="caution">
    <text evidence="2">The sequence shown here is derived from an EMBL/GenBank/DDBJ whole genome shotgun (WGS) entry which is preliminary data.</text>
</comment>
<feature type="region of interest" description="Disordered" evidence="1">
    <location>
        <begin position="1"/>
        <end position="56"/>
    </location>
</feature>
<organism evidence="2 3">
    <name type="scientific">Haloactinospora alba</name>
    <dbReference type="NCBI Taxonomy" id="405555"/>
    <lineage>
        <taxon>Bacteria</taxon>
        <taxon>Bacillati</taxon>
        <taxon>Actinomycetota</taxon>
        <taxon>Actinomycetes</taxon>
        <taxon>Streptosporangiales</taxon>
        <taxon>Nocardiopsidaceae</taxon>
        <taxon>Haloactinospora</taxon>
    </lineage>
</organism>
<feature type="compositionally biased region" description="Basic and acidic residues" evidence="1">
    <location>
        <begin position="13"/>
        <end position="27"/>
    </location>
</feature>
<evidence type="ECO:0000313" key="2">
    <source>
        <dbReference type="EMBL" id="TQN26097.1"/>
    </source>
</evidence>
<keyword evidence="3" id="KW-1185">Reference proteome</keyword>
<feature type="compositionally biased region" description="Polar residues" evidence="1">
    <location>
        <begin position="1"/>
        <end position="11"/>
    </location>
</feature>
<accession>A0A543N2P1</accession>
<sequence>MVTYENTNTGDRVSYEHRSARLDRLDNWQRVSEPEPQSEPRQQKKTSKKGDADAAV</sequence>